<organism evidence="4 5">
    <name type="scientific">Helobdella robusta</name>
    <name type="common">Californian leech</name>
    <dbReference type="NCBI Taxonomy" id="6412"/>
    <lineage>
        <taxon>Eukaryota</taxon>
        <taxon>Metazoa</taxon>
        <taxon>Spiralia</taxon>
        <taxon>Lophotrochozoa</taxon>
        <taxon>Annelida</taxon>
        <taxon>Clitellata</taxon>
        <taxon>Hirudinea</taxon>
        <taxon>Rhynchobdellida</taxon>
        <taxon>Glossiphoniidae</taxon>
        <taxon>Helobdella</taxon>
    </lineage>
</organism>
<dbReference type="InParanoid" id="T1EWJ0"/>
<dbReference type="PANTHER" id="PTHR15934">
    <property type="entry name" value="RNA 2',3'-CYCLIC PHOSPHODIESTERASE"/>
    <property type="match status" value="1"/>
</dbReference>
<dbReference type="SUPFAM" id="SSF55144">
    <property type="entry name" value="LigT-like"/>
    <property type="match status" value="1"/>
</dbReference>
<reference evidence="5" key="1">
    <citation type="submission" date="2012-12" db="EMBL/GenBank/DDBJ databases">
        <authorList>
            <person name="Hellsten U."/>
            <person name="Grimwood J."/>
            <person name="Chapman J.A."/>
            <person name="Shapiro H."/>
            <person name="Aerts A."/>
            <person name="Otillar R.P."/>
            <person name="Terry A.Y."/>
            <person name="Boore J.L."/>
            <person name="Simakov O."/>
            <person name="Marletaz F."/>
            <person name="Cho S.-J."/>
            <person name="Edsinger-Gonzales E."/>
            <person name="Havlak P."/>
            <person name="Kuo D.-H."/>
            <person name="Larsson T."/>
            <person name="Lv J."/>
            <person name="Arendt D."/>
            <person name="Savage R."/>
            <person name="Osoegawa K."/>
            <person name="de Jong P."/>
            <person name="Lindberg D.R."/>
            <person name="Seaver E.C."/>
            <person name="Weisblat D.A."/>
            <person name="Putnam N.H."/>
            <person name="Grigoriev I.V."/>
            <person name="Rokhsar D.S."/>
        </authorList>
    </citation>
    <scope>NUCLEOTIDE SEQUENCE</scope>
</reference>
<dbReference type="PANTHER" id="PTHR15934:SF2">
    <property type="entry name" value="A-KINASE ANCHOR PROTEIN 7-LIKE PHOSPHOESTERASE DOMAIN-CONTAINING PROTEIN"/>
    <property type="match status" value="1"/>
</dbReference>
<dbReference type="HOGENOM" id="CLU_783648_0_0_1"/>
<evidence type="ECO:0000313" key="4">
    <source>
        <dbReference type="EnsemblMetazoa" id="HelroP165273"/>
    </source>
</evidence>
<dbReference type="InterPro" id="IPR052641">
    <property type="entry name" value="AKAP7_isoform_gamma"/>
</dbReference>
<dbReference type="InterPro" id="IPR009097">
    <property type="entry name" value="Cyclic_Pdiesterase"/>
</dbReference>
<dbReference type="CTD" id="20200940"/>
<feature type="compositionally biased region" description="Basic and acidic residues" evidence="1">
    <location>
        <begin position="1"/>
        <end position="15"/>
    </location>
</feature>
<dbReference type="eggNOG" id="KOG2814">
    <property type="taxonomic scope" value="Eukaryota"/>
</dbReference>
<feature type="compositionally biased region" description="Basic and acidic residues" evidence="1">
    <location>
        <begin position="288"/>
        <end position="307"/>
    </location>
</feature>
<proteinExistence type="predicted"/>
<dbReference type="EMBL" id="AMQM01002004">
    <property type="status" value="NOT_ANNOTATED_CDS"/>
    <property type="molecule type" value="Genomic_DNA"/>
</dbReference>
<feature type="compositionally biased region" description="Basic and acidic residues" evidence="1">
    <location>
        <begin position="318"/>
        <end position="331"/>
    </location>
</feature>
<gene>
    <name evidence="4" type="primary">20200940</name>
    <name evidence="3" type="ORF">HELRODRAFT_165273</name>
</gene>
<dbReference type="EnsemblMetazoa" id="HelroT165273">
    <property type="protein sequence ID" value="HelroP165273"/>
    <property type="gene ID" value="HelroG165273"/>
</dbReference>
<keyword evidence="5" id="KW-1185">Reference proteome</keyword>
<dbReference type="EMBL" id="KB097639">
    <property type="protein sequence ID" value="ESN93112.1"/>
    <property type="molecule type" value="Genomic_DNA"/>
</dbReference>
<dbReference type="STRING" id="6412.T1EWJ0"/>
<evidence type="ECO:0000259" key="2">
    <source>
        <dbReference type="Pfam" id="PF10469"/>
    </source>
</evidence>
<dbReference type="OrthoDB" id="277832at2759"/>
<evidence type="ECO:0000313" key="5">
    <source>
        <dbReference type="Proteomes" id="UP000015101"/>
    </source>
</evidence>
<reference evidence="3 5" key="2">
    <citation type="journal article" date="2013" name="Nature">
        <title>Insights into bilaterian evolution from three spiralian genomes.</title>
        <authorList>
            <person name="Simakov O."/>
            <person name="Marletaz F."/>
            <person name="Cho S.J."/>
            <person name="Edsinger-Gonzales E."/>
            <person name="Havlak P."/>
            <person name="Hellsten U."/>
            <person name="Kuo D.H."/>
            <person name="Larsson T."/>
            <person name="Lv J."/>
            <person name="Arendt D."/>
            <person name="Savage R."/>
            <person name="Osoegawa K."/>
            <person name="de Jong P."/>
            <person name="Grimwood J."/>
            <person name="Chapman J.A."/>
            <person name="Shapiro H."/>
            <person name="Aerts A."/>
            <person name="Otillar R.P."/>
            <person name="Terry A.Y."/>
            <person name="Boore J.L."/>
            <person name="Grigoriev I.V."/>
            <person name="Lindberg D.R."/>
            <person name="Seaver E.C."/>
            <person name="Weisblat D.A."/>
            <person name="Putnam N.H."/>
            <person name="Rokhsar D.S."/>
        </authorList>
    </citation>
    <scope>NUCLEOTIDE SEQUENCE</scope>
</reference>
<dbReference type="Gene3D" id="3.90.1140.10">
    <property type="entry name" value="Cyclic phosphodiesterase"/>
    <property type="match status" value="1"/>
</dbReference>
<dbReference type="RefSeq" id="XP_009029360.1">
    <property type="nucleotide sequence ID" value="XM_009031112.1"/>
</dbReference>
<dbReference type="InterPro" id="IPR019510">
    <property type="entry name" value="AKAP7-like_phosphoesterase"/>
</dbReference>
<dbReference type="Pfam" id="PF10469">
    <property type="entry name" value="AKAP7_NLS"/>
    <property type="match status" value="1"/>
</dbReference>
<dbReference type="AlphaFoldDB" id="T1EWJ0"/>
<dbReference type="OMA" id="HCESSII"/>
<feature type="domain" description="A-kinase anchor protein 7-like phosphoesterase" evidence="2">
    <location>
        <begin position="82"/>
        <end position="281"/>
    </location>
</feature>
<feature type="compositionally biased region" description="Basic and acidic residues" evidence="1">
    <location>
        <begin position="51"/>
        <end position="78"/>
    </location>
</feature>
<feature type="region of interest" description="Disordered" evidence="1">
    <location>
        <begin position="288"/>
        <end position="354"/>
    </location>
</feature>
<name>T1EWJ0_HELRO</name>
<dbReference type="KEGG" id="hro:HELRODRAFT_165273"/>
<protein>
    <recommendedName>
        <fullName evidence="2">A-kinase anchor protein 7-like phosphoesterase domain-containing protein</fullName>
    </recommendedName>
</protein>
<evidence type="ECO:0000313" key="3">
    <source>
        <dbReference type="EMBL" id="ESN93112.1"/>
    </source>
</evidence>
<dbReference type="GeneID" id="20200940"/>
<dbReference type="Proteomes" id="UP000015101">
    <property type="component" value="Unassembled WGS sequence"/>
</dbReference>
<sequence length="354" mass="39467">MAESVESSKAEDKMDVANVAAPTDTTMSMETAETSTQKKEEENAESSISLSREEDKFHSKSKRSRNEKNDDTDARSSKGEGPNSFLSIPITNSETSENIAAIQKFIVECDPMLKPLLINLPTLHITLGVFSLKNVVNELESCKEALEESKRKILDFGAKFPLSINVEGVGSFSNRVLYAKVTPSDDLKVVSQMSETLMKVFEDKGIKAADSLPFKPHITIMKLSRGKFFLKKNLKEIIEKIEAKYENEKMGSNEVNRVDLCWMRRQAHSDGYYNIIHQIKLDQPSEAHFESDDNTKAGINKEKEISTRDTGTIEDIDTQNHKTVADDDNSHSKASTTESGANIPGEKVPEGDRI</sequence>
<dbReference type="GO" id="GO:0005829">
    <property type="term" value="C:cytosol"/>
    <property type="evidence" value="ECO:0000318"/>
    <property type="project" value="GO_Central"/>
</dbReference>
<dbReference type="FunFam" id="3.90.1140.10:FF:000011">
    <property type="entry name" value="AKAP7 2'5' RNA ligase-like domain containing protein"/>
    <property type="match status" value="1"/>
</dbReference>
<feature type="compositionally biased region" description="Low complexity" evidence="1">
    <location>
        <begin position="23"/>
        <end position="35"/>
    </location>
</feature>
<feature type="region of interest" description="Disordered" evidence="1">
    <location>
        <begin position="1"/>
        <end position="90"/>
    </location>
</feature>
<reference evidence="4" key="3">
    <citation type="submission" date="2015-06" db="UniProtKB">
        <authorList>
            <consortium name="EnsemblMetazoa"/>
        </authorList>
    </citation>
    <scope>IDENTIFICATION</scope>
</reference>
<accession>T1EWJ0</accession>
<dbReference type="GO" id="GO:0034237">
    <property type="term" value="F:protein kinase A regulatory subunit binding"/>
    <property type="evidence" value="ECO:0000318"/>
    <property type="project" value="GO_Central"/>
</dbReference>
<evidence type="ECO:0000256" key="1">
    <source>
        <dbReference type="SAM" id="MobiDB-lite"/>
    </source>
</evidence>